<dbReference type="PRINTS" id="PR01490">
    <property type="entry name" value="RTXTOXIND"/>
</dbReference>
<keyword evidence="4" id="KW-1185">Reference proteome</keyword>
<feature type="transmembrane region" description="Helical" evidence="2">
    <location>
        <begin position="30"/>
        <end position="52"/>
    </location>
</feature>
<keyword evidence="2" id="KW-1133">Transmembrane helix</keyword>
<dbReference type="OrthoDB" id="9775513at2"/>
<evidence type="ECO:0000313" key="3">
    <source>
        <dbReference type="EMBL" id="PXX41603.1"/>
    </source>
</evidence>
<dbReference type="InterPro" id="IPR050739">
    <property type="entry name" value="MFP"/>
</dbReference>
<proteinExistence type="predicted"/>
<reference evidence="3 4" key="1">
    <citation type="submission" date="2018-05" db="EMBL/GenBank/DDBJ databases">
        <title>Genomic Encyclopedia of Type Strains, Phase IV (KMG-IV): sequencing the most valuable type-strain genomes for metagenomic binning, comparative biology and taxonomic classification.</title>
        <authorList>
            <person name="Goeker M."/>
        </authorList>
    </citation>
    <scope>NUCLEOTIDE SEQUENCE [LARGE SCALE GENOMIC DNA]</scope>
    <source>
        <strain evidence="3 4">DSM 19792</strain>
    </source>
</reference>
<dbReference type="AlphaFoldDB" id="A0A318J387"/>
<keyword evidence="2" id="KW-0812">Transmembrane</keyword>
<gene>
    <name evidence="3" type="ORF">DFR42_107254</name>
</gene>
<protein>
    <submittedName>
        <fullName evidence="3">Membrane fusion protein</fullName>
    </submittedName>
</protein>
<dbReference type="Gene3D" id="2.40.30.170">
    <property type="match status" value="1"/>
</dbReference>
<feature type="coiled-coil region" evidence="1">
    <location>
        <begin position="129"/>
        <end position="170"/>
    </location>
</feature>
<evidence type="ECO:0000256" key="1">
    <source>
        <dbReference type="SAM" id="Coils"/>
    </source>
</evidence>
<evidence type="ECO:0000313" key="4">
    <source>
        <dbReference type="Proteomes" id="UP000247792"/>
    </source>
</evidence>
<sequence length="445" mass="48370">MSKSTPLFRPEVTAALGSQWMGSIRLAQPLSASLIAIVALVIATTLIAYITFGSITKKARVTGITVPVGGQLSVAAPNAGILLTSHVTEGEQVKAGQVLFTLSTERQNSQGEITALVAQQLASRVDSMAAEQRLRQSQYQEKKQALQQRLANLAQEHTQLEQELLLAQRRQQLAQQSVAKYETLQGNGYVSAAQTQQKQEDLLDISTRLSTLQRSKTQLQANQIALQSELDTLSNSLATDLTQIARAKASLRQEAAENANRQAVHIVAMQAGTVSALTNQPGQAINAGQVLASLIPLDARTKNTGNASKAETASLEAHLYVPSRTAGFIQPGQEVLIRYAAFPYQKFGLHTATVVDVSRTPFAPAELPAHLATTILSNAQQAINGFNMNEALYRIKVRLYEQSINAYGQAQMLKPGMTLEADVIQDKRKIWEWVLEPVLAMKQRA</sequence>
<dbReference type="PANTHER" id="PTHR30386">
    <property type="entry name" value="MEMBRANE FUSION SUBUNIT OF EMRAB-TOLC MULTIDRUG EFFLUX PUMP"/>
    <property type="match status" value="1"/>
</dbReference>
<dbReference type="SUPFAM" id="SSF111369">
    <property type="entry name" value="HlyD-like secretion proteins"/>
    <property type="match status" value="1"/>
</dbReference>
<dbReference type="PANTHER" id="PTHR30386:SF28">
    <property type="entry name" value="EXPORTED PROTEIN"/>
    <property type="match status" value="1"/>
</dbReference>
<dbReference type="EMBL" id="QJKB01000007">
    <property type="protein sequence ID" value="PXX41603.1"/>
    <property type="molecule type" value="Genomic_DNA"/>
</dbReference>
<dbReference type="RefSeq" id="WP_110256825.1">
    <property type="nucleotide sequence ID" value="NZ_QJKB01000007.1"/>
</dbReference>
<name>A0A318J387_9BURK</name>
<evidence type="ECO:0000256" key="2">
    <source>
        <dbReference type="SAM" id="Phobius"/>
    </source>
</evidence>
<dbReference type="Proteomes" id="UP000247792">
    <property type="component" value="Unassembled WGS sequence"/>
</dbReference>
<organism evidence="3 4">
    <name type="scientific">Undibacterium pigrum</name>
    <dbReference type="NCBI Taxonomy" id="401470"/>
    <lineage>
        <taxon>Bacteria</taxon>
        <taxon>Pseudomonadati</taxon>
        <taxon>Pseudomonadota</taxon>
        <taxon>Betaproteobacteria</taxon>
        <taxon>Burkholderiales</taxon>
        <taxon>Oxalobacteraceae</taxon>
        <taxon>Undibacterium</taxon>
    </lineage>
</organism>
<accession>A0A318J387</accession>
<keyword evidence="2" id="KW-0472">Membrane</keyword>
<dbReference type="Gene3D" id="2.40.50.100">
    <property type="match status" value="1"/>
</dbReference>
<comment type="caution">
    <text evidence="3">The sequence shown here is derived from an EMBL/GenBank/DDBJ whole genome shotgun (WGS) entry which is preliminary data.</text>
</comment>
<keyword evidence="1" id="KW-0175">Coiled coil</keyword>